<keyword evidence="12" id="KW-0645">Protease</keyword>
<dbReference type="PRINTS" id="PR00725">
    <property type="entry name" value="DADACBPTASE1"/>
</dbReference>
<dbReference type="GO" id="GO:0009252">
    <property type="term" value="P:peptidoglycan biosynthetic process"/>
    <property type="evidence" value="ECO:0007669"/>
    <property type="project" value="UniProtKB-KW"/>
</dbReference>
<comment type="similarity">
    <text evidence="1 9">Belongs to the peptidase S11 family.</text>
</comment>
<keyword evidence="13" id="KW-1185">Reference proteome</keyword>
<comment type="caution">
    <text evidence="12">The sequence shown here is derived from an EMBL/GenBank/DDBJ whole genome shotgun (WGS) entry which is preliminary data.</text>
</comment>
<dbReference type="SUPFAM" id="SSF56601">
    <property type="entry name" value="beta-lactamase/transpeptidase-like"/>
    <property type="match status" value="1"/>
</dbReference>
<keyword evidence="3" id="KW-0378">Hydrolase</keyword>
<evidence type="ECO:0000256" key="10">
    <source>
        <dbReference type="SAM" id="SignalP"/>
    </source>
</evidence>
<name>A0A1Q8ZPM8_9HYPH</name>
<evidence type="ECO:0000256" key="1">
    <source>
        <dbReference type="ARBA" id="ARBA00007164"/>
    </source>
</evidence>
<dbReference type="EMBL" id="MKIM01000028">
    <property type="protein sequence ID" value="OLP43843.1"/>
    <property type="molecule type" value="Genomic_DNA"/>
</dbReference>
<keyword evidence="2 10" id="KW-0732">Signal</keyword>
<dbReference type="InterPro" id="IPR001967">
    <property type="entry name" value="Peptidase_S11_N"/>
</dbReference>
<dbReference type="Pfam" id="PF05036">
    <property type="entry name" value="SPOR"/>
    <property type="match status" value="1"/>
</dbReference>
<dbReference type="InterPro" id="IPR012338">
    <property type="entry name" value="Beta-lactam/transpept-like"/>
</dbReference>
<evidence type="ECO:0000256" key="5">
    <source>
        <dbReference type="ARBA" id="ARBA00022984"/>
    </source>
</evidence>
<evidence type="ECO:0000313" key="13">
    <source>
        <dbReference type="Proteomes" id="UP000186894"/>
    </source>
</evidence>
<dbReference type="PROSITE" id="PS51724">
    <property type="entry name" value="SPOR"/>
    <property type="match status" value="1"/>
</dbReference>
<proteinExistence type="inferred from homology"/>
<dbReference type="PANTHER" id="PTHR21581:SF6">
    <property type="entry name" value="TRAFFICKING PROTEIN PARTICLE COMPLEX SUBUNIT 12"/>
    <property type="match status" value="1"/>
</dbReference>
<dbReference type="GO" id="GO:0071555">
    <property type="term" value="P:cell wall organization"/>
    <property type="evidence" value="ECO:0007669"/>
    <property type="project" value="UniProtKB-KW"/>
</dbReference>
<dbReference type="GO" id="GO:0006508">
    <property type="term" value="P:proteolysis"/>
    <property type="evidence" value="ECO:0007669"/>
    <property type="project" value="InterPro"/>
</dbReference>
<dbReference type="GO" id="GO:0042834">
    <property type="term" value="F:peptidoglycan binding"/>
    <property type="evidence" value="ECO:0007669"/>
    <property type="project" value="InterPro"/>
</dbReference>
<sequence length="460" mass="49007">MIRYMTRLSVAALIACAASLSSTATAKAAYSPPYADIVVDANTGKVLKSADPDALRYPASLTKMMTLYLVFEELQKGKIRLNTPIRVSAHAASQKPSKLGVRPGQTFTVEQGILAVVTRSANDVATALGEALGGSEARFAEMMTAKARSLGMTRTTYRNANGLPNSQQMTTARDQARLGMALYKQFPQYYHYFSAQRFVYGKQVIGSHNRLIGSVRGVDGIKTGFTNASGFNLVSSVHIDGKSLVAVVLGGVSTPARDNRMRQLIATYLPQASSRGNTRALIASQTSIPEPVAHAARGMEPVPSLPMADVPVPGARYESGPALGETAYANDNNDDGASKAISTIAPTPKRRKMSGHHPVPPANVDNTMTFSTKSEAKPESGWTVQIGVANSHSDAMDLLERAKAKGHAGLKRARPLAVAYGEGSAKIYRARFVGFDDQQAALKACQSLKKAGVSCWAAMQ</sequence>
<gene>
    <name evidence="12" type="ORF">BJF95_23105</name>
</gene>
<dbReference type="Pfam" id="PF00768">
    <property type="entry name" value="Peptidase_S11"/>
    <property type="match status" value="1"/>
</dbReference>
<evidence type="ECO:0000256" key="7">
    <source>
        <dbReference type="PIRSR" id="PIRSR618044-1"/>
    </source>
</evidence>
<dbReference type="InterPro" id="IPR007730">
    <property type="entry name" value="SPOR-like_dom"/>
</dbReference>
<feature type="active site" evidence="7">
    <location>
        <position position="120"/>
    </location>
</feature>
<evidence type="ECO:0000256" key="2">
    <source>
        <dbReference type="ARBA" id="ARBA00022729"/>
    </source>
</evidence>
<organism evidence="12 13">
    <name type="scientific">Rhizobium oryziradicis</name>
    <dbReference type="NCBI Taxonomy" id="1867956"/>
    <lineage>
        <taxon>Bacteria</taxon>
        <taxon>Pseudomonadati</taxon>
        <taxon>Pseudomonadota</taxon>
        <taxon>Alphaproteobacteria</taxon>
        <taxon>Hyphomicrobiales</taxon>
        <taxon>Rhizobiaceae</taxon>
        <taxon>Rhizobium/Agrobacterium group</taxon>
        <taxon>Rhizobium</taxon>
    </lineage>
</organism>
<dbReference type="Proteomes" id="UP000186894">
    <property type="component" value="Unassembled WGS sequence"/>
</dbReference>
<evidence type="ECO:0000256" key="8">
    <source>
        <dbReference type="PIRSR" id="PIRSR618044-2"/>
    </source>
</evidence>
<dbReference type="STRING" id="1867956.BJF95_23105"/>
<dbReference type="GO" id="GO:0008360">
    <property type="term" value="P:regulation of cell shape"/>
    <property type="evidence" value="ECO:0007669"/>
    <property type="project" value="UniProtKB-KW"/>
</dbReference>
<feature type="active site" description="Acyl-ester intermediate" evidence="7">
    <location>
        <position position="60"/>
    </location>
</feature>
<dbReference type="Gene3D" id="3.30.70.1070">
    <property type="entry name" value="Sporulation related repeat"/>
    <property type="match status" value="1"/>
</dbReference>
<dbReference type="Gene3D" id="3.40.710.10">
    <property type="entry name" value="DD-peptidase/beta-lactamase superfamily"/>
    <property type="match status" value="1"/>
</dbReference>
<dbReference type="InterPro" id="IPR018044">
    <property type="entry name" value="Peptidase_S11"/>
</dbReference>
<accession>A0A1Q8ZPM8</accession>
<feature type="domain" description="SPOR" evidence="11">
    <location>
        <begin position="376"/>
        <end position="460"/>
    </location>
</feature>
<keyword evidence="4" id="KW-0133">Cell shape</keyword>
<dbReference type="InterPro" id="IPR036680">
    <property type="entry name" value="SPOR-like_sf"/>
</dbReference>
<feature type="active site" description="Proton acceptor" evidence="7">
    <location>
        <position position="63"/>
    </location>
</feature>
<dbReference type="SUPFAM" id="SSF110997">
    <property type="entry name" value="Sporulation related repeat"/>
    <property type="match status" value="1"/>
</dbReference>
<evidence type="ECO:0000256" key="4">
    <source>
        <dbReference type="ARBA" id="ARBA00022960"/>
    </source>
</evidence>
<dbReference type="GO" id="GO:0009002">
    <property type="term" value="F:serine-type D-Ala-D-Ala carboxypeptidase activity"/>
    <property type="evidence" value="ECO:0007669"/>
    <property type="project" value="InterPro"/>
</dbReference>
<evidence type="ECO:0000256" key="6">
    <source>
        <dbReference type="ARBA" id="ARBA00023316"/>
    </source>
</evidence>
<evidence type="ECO:0000313" key="12">
    <source>
        <dbReference type="EMBL" id="OLP43843.1"/>
    </source>
</evidence>
<keyword evidence="6" id="KW-0961">Cell wall biogenesis/degradation</keyword>
<reference evidence="12 13" key="1">
    <citation type="submission" date="2016-09" db="EMBL/GenBank/DDBJ databases">
        <title>Rhizobium oryziradicis sp. nov., isolated from the root of rice.</title>
        <authorList>
            <person name="Zhao J."/>
            <person name="Zhang X."/>
        </authorList>
    </citation>
    <scope>NUCLEOTIDE SEQUENCE [LARGE SCALE GENOMIC DNA]</scope>
    <source>
        <strain evidence="12 13">N19</strain>
    </source>
</reference>
<keyword evidence="5" id="KW-0573">Peptidoglycan synthesis</keyword>
<evidence type="ECO:0000259" key="11">
    <source>
        <dbReference type="PROSITE" id="PS51724"/>
    </source>
</evidence>
<evidence type="ECO:0000256" key="3">
    <source>
        <dbReference type="ARBA" id="ARBA00022801"/>
    </source>
</evidence>
<evidence type="ECO:0000256" key="9">
    <source>
        <dbReference type="RuleBase" id="RU004016"/>
    </source>
</evidence>
<feature type="signal peptide" evidence="10">
    <location>
        <begin position="1"/>
        <end position="28"/>
    </location>
</feature>
<dbReference type="PANTHER" id="PTHR21581">
    <property type="entry name" value="D-ALANYL-D-ALANINE CARBOXYPEPTIDASE"/>
    <property type="match status" value="1"/>
</dbReference>
<keyword evidence="12" id="KW-0121">Carboxypeptidase</keyword>
<feature type="chain" id="PRO_5012593199" evidence="10">
    <location>
        <begin position="29"/>
        <end position="460"/>
    </location>
</feature>
<feature type="binding site" evidence="8">
    <location>
        <position position="222"/>
    </location>
    <ligand>
        <name>substrate</name>
    </ligand>
</feature>
<dbReference type="OrthoDB" id="5291989at2"/>
<protein>
    <submittedName>
        <fullName evidence="12">D-alanyl-D-alanine carboxypeptidase</fullName>
    </submittedName>
</protein>
<dbReference type="AlphaFoldDB" id="A0A1Q8ZPM8"/>